<evidence type="ECO:0000256" key="3">
    <source>
        <dbReference type="SAM" id="SignalP"/>
    </source>
</evidence>
<sequence length="384" mass="41516" precursor="true">MRFRPVAAAAALLLLVTVAPRAAHAQPAAGVAWRTDYNTARKEAADRGLPLLIVVGTDDCFYCRKLDATTFKSPAVTQLTANGFVPLKVNASHDANLSKALRVNVYPTTVLAGADGKIHAFIEGYLEPDRYAEHMRRAVTLSATADWMARDFHEAGKAAGAGDYPRAVSLLRAVVKDAGERPVGVKAREVLAGIEQQAAGRLAKARELETRGATPEAMDELAGLMRTFSGTQAAADAAGMLAGLADRPETRENQRSRLSRDLLATARDDFRAGRYQDCLQRCDQLTVAFADRPEARDASALAADVRDNPERLATACEQMNEKTAAMYLTLAESWQRRGNAREATACLERVTRLVPGTRQAEQAQTRLAALQGREPASAASFQRP</sequence>
<dbReference type="OrthoDB" id="262477at2"/>
<dbReference type="InterPro" id="IPR012336">
    <property type="entry name" value="Thioredoxin-like_fold"/>
</dbReference>
<dbReference type="EMBL" id="CP036273">
    <property type="protein sequence ID" value="QDU19209.1"/>
    <property type="molecule type" value="Genomic_DNA"/>
</dbReference>
<feature type="region of interest" description="Disordered" evidence="2">
    <location>
        <begin position="364"/>
        <end position="384"/>
    </location>
</feature>
<accession>A0A517XNX4</accession>
<dbReference type="PANTHER" id="PTHR15337:SF11">
    <property type="entry name" value="THIOREDOXIN DOMAIN-CONTAINING PROTEIN"/>
    <property type="match status" value="1"/>
</dbReference>
<keyword evidence="1 3" id="KW-0732">Signal</keyword>
<feature type="domain" description="Thioredoxin-like fold" evidence="4">
    <location>
        <begin position="45"/>
        <end position="133"/>
    </location>
</feature>
<dbReference type="AlphaFoldDB" id="A0A517XNX4"/>
<dbReference type="Proteomes" id="UP000319576">
    <property type="component" value="Chromosome"/>
</dbReference>
<evidence type="ECO:0000313" key="5">
    <source>
        <dbReference type="EMBL" id="QDU19209.1"/>
    </source>
</evidence>
<name>A0A517XNX4_9BACT</name>
<evidence type="ECO:0000313" key="6">
    <source>
        <dbReference type="Proteomes" id="UP000319576"/>
    </source>
</evidence>
<evidence type="ECO:0000256" key="1">
    <source>
        <dbReference type="ARBA" id="ARBA00022729"/>
    </source>
</evidence>
<proteinExistence type="predicted"/>
<keyword evidence="6" id="KW-1185">Reference proteome</keyword>
<dbReference type="KEGG" id="uli:ETAA1_11130"/>
<protein>
    <recommendedName>
        <fullName evidence="4">Thioredoxin-like fold domain-containing protein</fullName>
    </recommendedName>
</protein>
<dbReference type="PANTHER" id="PTHR15337">
    <property type="entry name" value="ANTERIOR GRADIENT PROTEIN-RELATED"/>
    <property type="match status" value="1"/>
</dbReference>
<dbReference type="RefSeq" id="WP_145235040.1">
    <property type="nucleotide sequence ID" value="NZ_CP036273.1"/>
</dbReference>
<evidence type="ECO:0000256" key="2">
    <source>
        <dbReference type="SAM" id="MobiDB-lite"/>
    </source>
</evidence>
<dbReference type="SUPFAM" id="SSF52833">
    <property type="entry name" value="Thioredoxin-like"/>
    <property type="match status" value="1"/>
</dbReference>
<evidence type="ECO:0000259" key="4">
    <source>
        <dbReference type="Pfam" id="PF13098"/>
    </source>
</evidence>
<dbReference type="InterPro" id="IPR011990">
    <property type="entry name" value="TPR-like_helical_dom_sf"/>
</dbReference>
<dbReference type="InterPro" id="IPR036249">
    <property type="entry name" value="Thioredoxin-like_sf"/>
</dbReference>
<dbReference type="Pfam" id="PF13098">
    <property type="entry name" value="Thioredoxin_2"/>
    <property type="match status" value="1"/>
</dbReference>
<feature type="signal peptide" evidence="3">
    <location>
        <begin position="1"/>
        <end position="25"/>
    </location>
</feature>
<dbReference type="Gene3D" id="3.40.30.10">
    <property type="entry name" value="Glutaredoxin"/>
    <property type="match status" value="1"/>
</dbReference>
<dbReference type="InterPro" id="IPR051099">
    <property type="entry name" value="AGR/TXD"/>
</dbReference>
<reference evidence="5 6" key="1">
    <citation type="submission" date="2019-02" db="EMBL/GenBank/DDBJ databases">
        <title>Deep-cultivation of Planctomycetes and their phenomic and genomic characterization uncovers novel biology.</title>
        <authorList>
            <person name="Wiegand S."/>
            <person name="Jogler M."/>
            <person name="Boedeker C."/>
            <person name="Pinto D."/>
            <person name="Vollmers J."/>
            <person name="Rivas-Marin E."/>
            <person name="Kohn T."/>
            <person name="Peeters S.H."/>
            <person name="Heuer A."/>
            <person name="Rast P."/>
            <person name="Oberbeckmann S."/>
            <person name="Bunk B."/>
            <person name="Jeske O."/>
            <person name="Meyerdierks A."/>
            <person name="Storesund J.E."/>
            <person name="Kallscheuer N."/>
            <person name="Luecker S."/>
            <person name="Lage O.M."/>
            <person name="Pohl T."/>
            <person name="Merkel B.J."/>
            <person name="Hornburger P."/>
            <person name="Mueller R.-W."/>
            <person name="Bruemmer F."/>
            <person name="Labrenz M."/>
            <person name="Spormann A.M."/>
            <person name="Op den Camp H."/>
            <person name="Overmann J."/>
            <person name="Amann R."/>
            <person name="Jetten M.S.M."/>
            <person name="Mascher T."/>
            <person name="Medema M.H."/>
            <person name="Devos D.P."/>
            <person name="Kaster A.-K."/>
            <person name="Ovreas L."/>
            <person name="Rohde M."/>
            <person name="Galperin M.Y."/>
            <person name="Jogler C."/>
        </authorList>
    </citation>
    <scope>NUCLEOTIDE SEQUENCE [LARGE SCALE GENOMIC DNA]</scope>
    <source>
        <strain evidence="5 6">ETA_A1</strain>
    </source>
</reference>
<organism evidence="5 6">
    <name type="scientific">Urbifossiella limnaea</name>
    <dbReference type="NCBI Taxonomy" id="2528023"/>
    <lineage>
        <taxon>Bacteria</taxon>
        <taxon>Pseudomonadati</taxon>
        <taxon>Planctomycetota</taxon>
        <taxon>Planctomycetia</taxon>
        <taxon>Gemmatales</taxon>
        <taxon>Gemmataceae</taxon>
        <taxon>Urbifossiella</taxon>
    </lineage>
</organism>
<feature type="chain" id="PRO_5022036129" description="Thioredoxin-like fold domain-containing protein" evidence="3">
    <location>
        <begin position="26"/>
        <end position="384"/>
    </location>
</feature>
<dbReference type="Gene3D" id="1.25.40.10">
    <property type="entry name" value="Tetratricopeptide repeat domain"/>
    <property type="match status" value="1"/>
</dbReference>
<gene>
    <name evidence="5" type="ORF">ETAA1_11130</name>
</gene>